<organism evidence="2 3">
    <name type="scientific">Tanacetum coccineum</name>
    <dbReference type="NCBI Taxonomy" id="301880"/>
    <lineage>
        <taxon>Eukaryota</taxon>
        <taxon>Viridiplantae</taxon>
        <taxon>Streptophyta</taxon>
        <taxon>Embryophyta</taxon>
        <taxon>Tracheophyta</taxon>
        <taxon>Spermatophyta</taxon>
        <taxon>Magnoliopsida</taxon>
        <taxon>eudicotyledons</taxon>
        <taxon>Gunneridae</taxon>
        <taxon>Pentapetalae</taxon>
        <taxon>asterids</taxon>
        <taxon>campanulids</taxon>
        <taxon>Asterales</taxon>
        <taxon>Asteraceae</taxon>
        <taxon>Asteroideae</taxon>
        <taxon>Anthemideae</taxon>
        <taxon>Anthemidinae</taxon>
        <taxon>Tanacetum</taxon>
    </lineage>
</organism>
<dbReference type="EMBL" id="BQNB010018674">
    <property type="protein sequence ID" value="GJT77017.1"/>
    <property type="molecule type" value="Genomic_DNA"/>
</dbReference>
<feature type="compositionally biased region" description="Acidic residues" evidence="1">
    <location>
        <begin position="66"/>
        <end position="75"/>
    </location>
</feature>
<proteinExistence type="predicted"/>
<evidence type="ECO:0000313" key="3">
    <source>
        <dbReference type="Proteomes" id="UP001151760"/>
    </source>
</evidence>
<name>A0ABQ5GQ32_9ASTR</name>
<reference evidence="2" key="2">
    <citation type="submission" date="2022-01" db="EMBL/GenBank/DDBJ databases">
        <authorList>
            <person name="Yamashiro T."/>
            <person name="Shiraishi A."/>
            <person name="Satake H."/>
            <person name="Nakayama K."/>
        </authorList>
    </citation>
    <scope>NUCLEOTIDE SEQUENCE</scope>
</reference>
<accession>A0ABQ5GQ32</accession>
<evidence type="ECO:0000256" key="1">
    <source>
        <dbReference type="SAM" id="MobiDB-lite"/>
    </source>
</evidence>
<comment type="caution">
    <text evidence="2">The sequence shown here is derived from an EMBL/GenBank/DDBJ whole genome shotgun (WGS) entry which is preliminary data.</text>
</comment>
<protein>
    <submittedName>
        <fullName evidence="2">Uncharacterized protein</fullName>
    </submittedName>
</protein>
<reference evidence="2" key="1">
    <citation type="journal article" date="2022" name="Int. J. Mol. Sci.">
        <title>Draft Genome of Tanacetum Coccineum: Genomic Comparison of Closely Related Tanacetum-Family Plants.</title>
        <authorList>
            <person name="Yamashiro T."/>
            <person name="Shiraishi A."/>
            <person name="Nakayama K."/>
            <person name="Satake H."/>
        </authorList>
    </citation>
    <scope>NUCLEOTIDE SEQUENCE</scope>
</reference>
<feature type="compositionally biased region" description="Basic and acidic residues" evidence="1">
    <location>
        <begin position="49"/>
        <end position="58"/>
    </location>
</feature>
<feature type="compositionally biased region" description="Low complexity" evidence="1">
    <location>
        <begin position="101"/>
        <end position="110"/>
    </location>
</feature>
<gene>
    <name evidence="2" type="ORF">Tco_1043742</name>
</gene>
<dbReference type="Proteomes" id="UP001151760">
    <property type="component" value="Unassembled WGS sequence"/>
</dbReference>
<evidence type="ECO:0000313" key="2">
    <source>
        <dbReference type="EMBL" id="GJT77017.1"/>
    </source>
</evidence>
<sequence length="226" mass="24757">MSSDDDVPSWGIHLMDAYESEPEALEAALQSPDQAPLLLVHAPMYPEMTPKEDPKEDPVDYPFAKEEEEPSEEDPALSASGLPDSISASEETKPFKEDETAPTPTSPASPQQIITLSQTRLRRAWILVRPQTPLPSSIDAFVDSWAVVPIPPLPPPSPLSPLSSPLPRIPSPPLLLPSPTYRDMIPEANMPPRKRVRFVAPSRRFKIRESSVAAATRHPGPTLARG</sequence>
<feature type="region of interest" description="Disordered" evidence="1">
    <location>
        <begin position="38"/>
        <end position="112"/>
    </location>
</feature>
<feature type="compositionally biased region" description="Basic and acidic residues" evidence="1">
    <location>
        <begin position="90"/>
        <end position="99"/>
    </location>
</feature>
<keyword evidence="3" id="KW-1185">Reference proteome</keyword>